<proteinExistence type="predicted"/>
<gene>
    <name evidence="2" type="ORF">NSMM_90092</name>
</gene>
<dbReference type="Proteomes" id="UP000198729">
    <property type="component" value="Unassembled WGS sequence"/>
</dbReference>
<evidence type="ECO:0000313" key="3">
    <source>
        <dbReference type="Proteomes" id="UP000198729"/>
    </source>
</evidence>
<accession>A0A1G5SIS3</accession>
<dbReference type="STRING" id="51642.NSMM_90092"/>
<dbReference type="AlphaFoldDB" id="A0A1G5SIS3"/>
<evidence type="ECO:0000256" key="1">
    <source>
        <dbReference type="SAM" id="MobiDB-lite"/>
    </source>
</evidence>
<name>A0A1G5SIS3_9PROT</name>
<feature type="compositionally biased region" description="Basic and acidic residues" evidence="1">
    <location>
        <begin position="38"/>
        <end position="50"/>
    </location>
</feature>
<evidence type="ECO:0000313" key="2">
    <source>
        <dbReference type="EMBL" id="SCZ87125.1"/>
    </source>
</evidence>
<dbReference type="EMBL" id="FMWO01000102">
    <property type="protein sequence ID" value="SCZ87125.1"/>
    <property type="molecule type" value="Genomic_DNA"/>
</dbReference>
<protein>
    <submittedName>
        <fullName evidence="2">Uncharacterized protein</fullName>
    </submittedName>
</protein>
<sequence>MISGNEVKRNCIRVIEREEEARNINCEPINKNRIEGVAEQSERAIDRRSDPNSPSGPVRTRMSGGVAGAQSIMAVPYADYNVTYCHVASSNLDAIPRQNS</sequence>
<reference evidence="2 3" key="1">
    <citation type="submission" date="2016-10" db="EMBL/GenBank/DDBJ databases">
        <authorList>
            <person name="de Groot N.N."/>
        </authorList>
    </citation>
    <scope>NUCLEOTIDE SEQUENCE [LARGE SCALE GENOMIC DNA]</scope>
    <source>
        <strain evidence="2">1</strain>
    </source>
</reference>
<keyword evidence="3" id="KW-1185">Reference proteome</keyword>
<organism evidence="2 3">
    <name type="scientific">Nitrosomonas mobilis</name>
    <dbReference type="NCBI Taxonomy" id="51642"/>
    <lineage>
        <taxon>Bacteria</taxon>
        <taxon>Pseudomonadati</taxon>
        <taxon>Pseudomonadota</taxon>
        <taxon>Betaproteobacteria</taxon>
        <taxon>Nitrosomonadales</taxon>
        <taxon>Nitrosomonadaceae</taxon>
        <taxon>Nitrosomonas</taxon>
    </lineage>
</organism>
<feature type="region of interest" description="Disordered" evidence="1">
    <location>
        <begin position="38"/>
        <end position="64"/>
    </location>
</feature>